<sequence>MFISQDKAHPTSLRWAFFYAVKSSLSRKRTTLQNQYLI</sequence>
<keyword evidence="2" id="KW-1185">Reference proteome</keyword>
<reference evidence="1 2" key="1">
    <citation type="journal article" date="2014" name="Proc. Natl. Acad. Sci. U.S.A.">
        <title>Functional characterization of flavobacteria rhodopsins reveals a unique class of light-driven chloride pump in bacteria.</title>
        <authorList>
            <person name="Yoshizawa S."/>
            <person name="Kumagai Y."/>
            <person name="Kim H."/>
            <person name="Ogura Y."/>
            <person name="Hayashi T."/>
            <person name="Iwasaki W."/>
            <person name="DeLong E.F."/>
            <person name="Kogure K."/>
        </authorList>
    </citation>
    <scope>NUCLEOTIDE SEQUENCE [LARGE SCALE GENOMIC DNA]</scope>
    <source>
        <strain evidence="1 2">S1-08</strain>
    </source>
</reference>
<dbReference type="EMBL" id="AP014548">
    <property type="protein sequence ID" value="BAO56398.1"/>
    <property type="molecule type" value="Genomic_DNA"/>
</dbReference>
<proteinExistence type="predicted"/>
<dbReference type="HOGENOM" id="CLU_3330842_0_0_10"/>
<evidence type="ECO:0000313" key="2">
    <source>
        <dbReference type="Proteomes" id="UP000031760"/>
    </source>
</evidence>
<dbReference type="KEGG" id="nmf:NMS_2389"/>
<protein>
    <submittedName>
        <fullName evidence="1">Uncharacterized protein</fullName>
    </submittedName>
</protein>
<gene>
    <name evidence="1" type="ORF">NMS_2389</name>
</gene>
<dbReference type="AlphaFoldDB" id="W8VWJ6"/>
<accession>W8VWJ6</accession>
<organism evidence="1 2">
    <name type="scientific">Nonlabens marinus S1-08</name>
    <dbReference type="NCBI Taxonomy" id="1454201"/>
    <lineage>
        <taxon>Bacteria</taxon>
        <taxon>Pseudomonadati</taxon>
        <taxon>Bacteroidota</taxon>
        <taxon>Flavobacteriia</taxon>
        <taxon>Flavobacteriales</taxon>
        <taxon>Flavobacteriaceae</taxon>
        <taxon>Nonlabens</taxon>
    </lineage>
</organism>
<name>W8VWJ6_9FLAO</name>
<dbReference type="Proteomes" id="UP000031760">
    <property type="component" value="Chromosome"/>
</dbReference>
<evidence type="ECO:0000313" key="1">
    <source>
        <dbReference type="EMBL" id="BAO56398.1"/>
    </source>
</evidence>